<protein>
    <submittedName>
        <fullName evidence="1">Uncharacterized protein</fullName>
    </submittedName>
</protein>
<reference evidence="1" key="1">
    <citation type="submission" date="2022-05" db="EMBL/GenBank/DDBJ databases">
        <authorList>
            <person name="Okamura Y."/>
        </authorList>
    </citation>
    <scope>NUCLEOTIDE SEQUENCE</scope>
</reference>
<keyword evidence="2" id="KW-1185">Reference proteome</keyword>
<sequence>MDEQATKDKTRYDSHKATVHPFAIGDLVLAQKNPRIINKISEKFNGPCKITKLCSNDRYICEPLSEGRSKYVCHKRLRKYPASLPEMSECLHPIVSISY</sequence>
<name>A0A9P0SSQ6_PIEBR</name>
<organism evidence="1 2">
    <name type="scientific">Pieris brassicae</name>
    <name type="common">White butterfly</name>
    <name type="synonym">Large white butterfly</name>
    <dbReference type="NCBI Taxonomy" id="7116"/>
    <lineage>
        <taxon>Eukaryota</taxon>
        <taxon>Metazoa</taxon>
        <taxon>Ecdysozoa</taxon>
        <taxon>Arthropoda</taxon>
        <taxon>Hexapoda</taxon>
        <taxon>Insecta</taxon>
        <taxon>Pterygota</taxon>
        <taxon>Neoptera</taxon>
        <taxon>Endopterygota</taxon>
        <taxon>Lepidoptera</taxon>
        <taxon>Glossata</taxon>
        <taxon>Ditrysia</taxon>
        <taxon>Papilionoidea</taxon>
        <taxon>Pieridae</taxon>
        <taxon>Pierinae</taxon>
        <taxon>Pieris</taxon>
    </lineage>
</organism>
<proteinExistence type="predicted"/>
<evidence type="ECO:0000313" key="2">
    <source>
        <dbReference type="Proteomes" id="UP001152562"/>
    </source>
</evidence>
<comment type="caution">
    <text evidence="1">The sequence shown here is derived from an EMBL/GenBank/DDBJ whole genome shotgun (WGS) entry which is preliminary data.</text>
</comment>
<dbReference type="EMBL" id="CALOZG010000001">
    <property type="protein sequence ID" value="CAH3909816.1"/>
    <property type="molecule type" value="Genomic_DNA"/>
</dbReference>
<dbReference type="Proteomes" id="UP001152562">
    <property type="component" value="Unassembled WGS sequence"/>
</dbReference>
<evidence type="ECO:0000313" key="1">
    <source>
        <dbReference type="EMBL" id="CAH3909816.1"/>
    </source>
</evidence>
<dbReference type="AlphaFoldDB" id="A0A9P0SSQ6"/>
<accession>A0A9P0SSQ6</accession>
<gene>
    <name evidence="1" type="ORF">PIBRA_LOCUS975</name>
</gene>